<keyword evidence="1" id="KW-0812">Transmembrane</keyword>
<dbReference type="AlphaFoldDB" id="A0A6C0HFW7"/>
<name>A0A6C0HFW7_9ZZZZ</name>
<sequence length="286" mass="32398">MNNSMNQLGPISYITGTGKIAQILLALVLSIVLYIVFLTVELLYKSVRNVSSTRVDILPLTVSSQDKPYEFEQNPQANNATLLPLSDNEHTGAEFTYAFFLWVDPSTFKQENGLLHIMHKGNAVYYPLLGPGVFLHSNTNTLRVYMNSSKTWNNYVDVENIPMKKWVHVIIMARDNGVEVYINGNIIKKLKIDNATLYQNFGNLYLFSQRSMVLNANLIPSLKGESLQIFGSYTGKLSSVIYFTYALSYTEIQSLISEGPSSRTVKNSEESPPYLEDTWWVSDYSR</sequence>
<protein>
    <recommendedName>
        <fullName evidence="3">LamG-like jellyroll fold domain-containing protein</fullName>
    </recommendedName>
</protein>
<organism evidence="2">
    <name type="scientific">viral metagenome</name>
    <dbReference type="NCBI Taxonomy" id="1070528"/>
    <lineage>
        <taxon>unclassified sequences</taxon>
        <taxon>metagenomes</taxon>
        <taxon>organismal metagenomes</taxon>
    </lineage>
</organism>
<dbReference type="EMBL" id="MN739944">
    <property type="protein sequence ID" value="QHT79045.1"/>
    <property type="molecule type" value="Genomic_DNA"/>
</dbReference>
<keyword evidence="1" id="KW-0472">Membrane</keyword>
<dbReference type="SUPFAM" id="SSF49899">
    <property type="entry name" value="Concanavalin A-like lectins/glucanases"/>
    <property type="match status" value="1"/>
</dbReference>
<feature type="transmembrane region" description="Helical" evidence="1">
    <location>
        <begin position="20"/>
        <end position="44"/>
    </location>
</feature>
<dbReference type="Pfam" id="PF13385">
    <property type="entry name" value="Laminin_G_3"/>
    <property type="match status" value="1"/>
</dbReference>
<evidence type="ECO:0008006" key="3">
    <source>
        <dbReference type="Google" id="ProtNLM"/>
    </source>
</evidence>
<dbReference type="Gene3D" id="2.60.120.200">
    <property type="match status" value="1"/>
</dbReference>
<evidence type="ECO:0000256" key="1">
    <source>
        <dbReference type="SAM" id="Phobius"/>
    </source>
</evidence>
<keyword evidence="1" id="KW-1133">Transmembrane helix</keyword>
<reference evidence="2" key="1">
    <citation type="journal article" date="2020" name="Nature">
        <title>Giant virus diversity and host interactions through global metagenomics.</title>
        <authorList>
            <person name="Schulz F."/>
            <person name="Roux S."/>
            <person name="Paez-Espino D."/>
            <person name="Jungbluth S."/>
            <person name="Walsh D.A."/>
            <person name="Denef V.J."/>
            <person name="McMahon K.D."/>
            <person name="Konstantinidis K.T."/>
            <person name="Eloe-Fadrosh E.A."/>
            <person name="Kyrpides N.C."/>
            <person name="Woyke T."/>
        </authorList>
    </citation>
    <scope>NUCLEOTIDE SEQUENCE</scope>
    <source>
        <strain evidence="2">GVMAG-M-3300023179-97</strain>
    </source>
</reference>
<accession>A0A6C0HFW7</accession>
<dbReference type="InterPro" id="IPR013320">
    <property type="entry name" value="ConA-like_dom_sf"/>
</dbReference>
<evidence type="ECO:0000313" key="2">
    <source>
        <dbReference type="EMBL" id="QHT79045.1"/>
    </source>
</evidence>
<proteinExistence type="predicted"/>